<dbReference type="PRINTS" id="PR00404">
    <property type="entry name" value="MADSDOMAIN"/>
</dbReference>
<dbReference type="EMBL" id="JBANQN010000007">
    <property type="protein sequence ID" value="KAK6784412.1"/>
    <property type="molecule type" value="Genomic_DNA"/>
</dbReference>
<evidence type="ECO:0000256" key="4">
    <source>
        <dbReference type="ARBA" id="ARBA00023163"/>
    </source>
</evidence>
<evidence type="ECO:0000256" key="2">
    <source>
        <dbReference type="ARBA" id="ARBA00023015"/>
    </source>
</evidence>
<dbReference type="Pfam" id="PF00319">
    <property type="entry name" value="SRF-TF"/>
    <property type="match status" value="1"/>
</dbReference>
<dbReference type="InterPro" id="IPR036879">
    <property type="entry name" value="TF_MADSbox_sf"/>
</dbReference>
<accession>A0AAN8TFU3</accession>
<keyword evidence="5" id="KW-0539">Nucleus</keyword>
<feature type="domain" description="MADS-box" evidence="6">
    <location>
        <begin position="3"/>
        <end position="63"/>
    </location>
</feature>
<dbReference type="GO" id="GO:0046983">
    <property type="term" value="F:protein dimerization activity"/>
    <property type="evidence" value="ECO:0007669"/>
    <property type="project" value="InterPro"/>
</dbReference>
<comment type="subcellular location">
    <subcellularLocation>
        <location evidence="1">Nucleus</location>
    </subcellularLocation>
</comment>
<protein>
    <recommendedName>
        <fullName evidence="6">MADS-box domain-containing protein</fullName>
    </recommendedName>
</protein>
<dbReference type="GO" id="GO:0005634">
    <property type="term" value="C:nucleus"/>
    <property type="evidence" value="ECO:0007669"/>
    <property type="project" value="UniProtKB-SubCell"/>
</dbReference>
<gene>
    <name evidence="7" type="ORF">RDI58_017867</name>
</gene>
<evidence type="ECO:0000259" key="6">
    <source>
        <dbReference type="PROSITE" id="PS50066"/>
    </source>
</evidence>
<evidence type="ECO:0000256" key="3">
    <source>
        <dbReference type="ARBA" id="ARBA00023125"/>
    </source>
</evidence>
<evidence type="ECO:0000313" key="8">
    <source>
        <dbReference type="Proteomes" id="UP001371456"/>
    </source>
</evidence>
<name>A0AAN8TFU3_SOLBU</name>
<keyword evidence="2" id="KW-0805">Transcription regulation</keyword>
<keyword evidence="8" id="KW-1185">Reference proteome</keyword>
<dbReference type="SUPFAM" id="SSF55455">
    <property type="entry name" value="SRF-like"/>
    <property type="match status" value="1"/>
</dbReference>
<evidence type="ECO:0000256" key="1">
    <source>
        <dbReference type="ARBA" id="ARBA00004123"/>
    </source>
</evidence>
<dbReference type="Gene3D" id="3.40.1810.10">
    <property type="entry name" value="Transcription factor, MADS-box"/>
    <property type="match status" value="1"/>
</dbReference>
<dbReference type="PANTHER" id="PTHR11945:SF441">
    <property type="entry name" value="AGAMOUS-LIKE MADS-BOX PROTEIN AGL29"/>
    <property type="match status" value="1"/>
</dbReference>
<evidence type="ECO:0000313" key="7">
    <source>
        <dbReference type="EMBL" id="KAK6784412.1"/>
    </source>
</evidence>
<organism evidence="7 8">
    <name type="scientific">Solanum bulbocastanum</name>
    <name type="common">Wild potato</name>
    <dbReference type="NCBI Taxonomy" id="147425"/>
    <lineage>
        <taxon>Eukaryota</taxon>
        <taxon>Viridiplantae</taxon>
        <taxon>Streptophyta</taxon>
        <taxon>Embryophyta</taxon>
        <taxon>Tracheophyta</taxon>
        <taxon>Spermatophyta</taxon>
        <taxon>Magnoliopsida</taxon>
        <taxon>eudicotyledons</taxon>
        <taxon>Gunneridae</taxon>
        <taxon>Pentapetalae</taxon>
        <taxon>asterids</taxon>
        <taxon>lamiids</taxon>
        <taxon>Solanales</taxon>
        <taxon>Solanaceae</taxon>
        <taxon>Solanoideae</taxon>
        <taxon>Solaneae</taxon>
        <taxon>Solanum</taxon>
    </lineage>
</organism>
<dbReference type="SMART" id="SM00432">
    <property type="entry name" value="MADS"/>
    <property type="match status" value="1"/>
</dbReference>
<dbReference type="AlphaFoldDB" id="A0AAN8TFU3"/>
<reference evidence="7 8" key="1">
    <citation type="submission" date="2024-02" db="EMBL/GenBank/DDBJ databases">
        <title>de novo genome assembly of Solanum bulbocastanum strain 11H21.</title>
        <authorList>
            <person name="Hosaka A.J."/>
        </authorList>
    </citation>
    <scope>NUCLEOTIDE SEQUENCE [LARGE SCALE GENOMIC DNA]</scope>
    <source>
        <tissue evidence="7">Young leaves</tissue>
    </source>
</reference>
<dbReference type="PANTHER" id="PTHR11945">
    <property type="entry name" value="MADS BOX PROTEIN"/>
    <property type="match status" value="1"/>
</dbReference>
<comment type="caution">
    <text evidence="7">The sequence shown here is derived from an EMBL/GenBank/DDBJ whole genome shotgun (WGS) entry which is preliminary data.</text>
</comment>
<dbReference type="Proteomes" id="UP001371456">
    <property type="component" value="Unassembled WGS sequence"/>
</dbReference>
<keyword evidence="4" id="KW-0804">Transcription</keyword>
<keyword evidence="3" id="KW-0238">DNA-binding</keyword>
<evidence type="ECO:0000256" key="5">
    <source>
        <dbReference type="ARBA" id="ARBA00023242"/>
    </source>
</evidence>
<proteinExistence type="predicted"/>
<sequence>MGTGKKKIEIEKIEDKTSRMYTFSKREKGLFKKNEELESLTGYPMAYVVFSSTKTPYTYGDVNSTIKRHFPSTICTKRSASGMNSHDSSCDVDAVISGGSLGLKSSSTLQKNSLHGGVEGIDVEEC</sequence>
<dbReference type="GO" id="GO:0000978">
    <property type="term" value="F:RNA polymerase II cis-regulatory region sequence-specific DNA binding"/>
    <property type="evidence" value="ECO:0007669"/>
    <property type="project" value="TreeGrafter"/>
</dbReference>
<dbReference type="InterPro" id="IPR002100">
    <property type="entry name" value="TF_MADSbox"/>
</dbReference>
<dbReference type="GO" id="GO:0000981">
    <property type="term" value="F:DNA-binding transcription factor activity, RNA polymerase II-specific"/>
    <property type="evidence" value="ECO:0007669"/>
    <property type="project" value="TreeGrafter"/>
</dbReference>
<dbReference type="PROSITE" id="PS50066">
    <property type="entry name" value="MADS_BOX_2"/>
    <property type="match status" value="1"/>
</dbReference>